<accession>A0A0V1C2B6</accession>
<name>A0A0V1C2B6_TRISP</name>
<evidence type="ECO:0000313" key="1">
    <source>
        <dbReference type="EMBL" id="KRY43360.1"/>
    </source>
</evidence>
<organism evidence="1 2">
    <name type="scientific">Trichinella spiralis</name>
    <name type="common">Trichina worm</name>
    <dbReference type="NCBI Taxonomy" id="6334"/>
    <lineage>
        <taxon>Eukaryota</taxon>
        <taxon>Metazoa</taxon>
        <taxon>Ecdysozoa</taxon>
        <taxon>Nematoda</taxon>
        <taxon>Enoplea</taxon>
        <taxon>Dorylaimia</taxon>
        <taxon>Trichinellida</taxon>
        <taxon>Trichinellidae</taxon>
        <taxon>Trichinella</taxon>
    </lineage>
</organism>
<dbReference type="AlphaFoldDB" id="A0A0V1C2B6"/>
<dbReference type="InParanoid" id="A0A0V1C2B6"/>
<reference evidence="1 2" key="1">
    <citation type="submission" date="2015-01" db="EMBL/GenBank/DDBJ databases">
        <title>Evolution of Trichinella species and genotypes.</title>
        <authorList>
            <person name="Korhonen P.K."/>
            <person name="Edoardo P."/>
            <person name="Giuseppe L.R."/>
            <person name="Gasser R.B."/>
        </authorList>
    </citation>
    <scope>NUCLEOTIDE SEQUENCE [LARGE SCALE GENOMIC DNA]</scope>
    <source>
        <strain evidence="1">ISS3</strain>
    </source>
</reference>
<protein>
    <submittedName>
        <fullName evidence="1">Uncharacterized protein</fullName>
    </submittedName>
</protein>
<proteinExistence type="predicted"/>
<gene>
    <name evidence="1" type="ORF">T01_11309</name>
</gene>
<evidence type="ECO:0000313" key="2">
    <source>
        <dbReference type="Proteomes" id="UP000054776"/>
    </source>
</evidence>
<dbReference type="OrthoDB" id="5922735at2759"/>
<sequence>MTSRKFQNFVGYRLGCFVTNDVVSYEVLDIEDLLQSSDSWPMGVCSTVGIESSATYIWHS</sequence>
<dbReference type="EMBL" id="JYDH01000001">
    <property type="protein sequence ID" value="KRY43360.1"/>
    <property type="molecule type" value="Genomic_DNA"/>
</dbReference>
<keyword evidence="2" id="KW-1185">Reference proteome</keyword>
<dbReference type="Proteomes" id="UP000054776">
    <property type="component" value="Unassembled WGS sequence"/>
</dbReference>
<comment type="caution">
    <text evidence="1">The sequence shown here is derived from an EMBL/GenBank/DDBJ whole genome shotgun (WGS) entry which is preliminary data.</text>
</comment>